<protein>
    <submittedName>
        <fullName evidence="4">4-hydroxythreonine-4-phosphate dehydrogenase</fullName>
    </submittedName>
</protein>
<sequence length="305" mass="32618">MAGLPQFFCLDCPDRLRSLANTLRWTVPIAEISAPGEAAALFDKALPVLPLSLPETVEPGILNVANAAKVLSSIEMAVDFVIKGDASAVVTNPIHKSVLYEAGFRHPGHTEFLAELAGAAHRSVMMLACDQLRVVPITVHVSLRRATEILTRDLILETARITHAGLKQDFGIPQPRLAFAGLNPHAGEDGSMGDEELKIIGPAMEELRSEGIECIGPLSADTMFHEEARAQYDVALCMYHDQALIPIKTLDFHGGTNITIGLPFIRTSPDHGTALGLAGSGNANPTSFFNALKQAASMAAQRNGK</sequence>
<evidence type="ECO:0000313" key="4">
    <source>
        <dbReference type="EMBL" id="RED53519.1"/>
    </source>
</evidence>
<comment type="caution">
    <text evidence="4">The sequence shown here is derived from an EMBL/GenBank/DDBJ whole genome shotgun (WGS) entry which is preliminary data.</text>
</comment>
<keyword evidence="1" id="KW-0479">Metal-binding</keyword>
<dbReference type="Pfam" id="PF04166">
    <property type="entry name" value="PdxA"/>
    <property type="match status" value="1"/>
</dbReference>
<dbReference type="GO" id="GO:0046872">
    <property type="term" value="F:metal ion binding"/>
    <property type="evidence" value="ECO:0007669"/>
    <property type="project" value="UniProtKB-KW"/>
</dbReference>
<dbReference type="NCBIfam" id="TIGR00557">
    <property type="entry name" value="pdxA"/>
    <property type="match status" value="1"/>
</dbReference>
<gene>
    <name evidence="4" type="ORF">DFP90_101310</name>
</gene>
<dbReference type="Gene3D" id="3.40.718.10">
    <property type="entry name" value="Isopropylmalate Dehydrogenase"/>
    <property type="match status" value="1"/>
</dbReference>
<name>A0A3D9HVS5_9PROT</name>
<evidence type="ECO:0000256" key="3">
    <source>
        <dbReference type="ARBA" id="ARBA00023027"/>
    </source>
</evidence>
<evidence type="ECO:0000256" key="1">
    <source>
        <dbReference type="ARBA" id="ARBA00022723"/>
    </source>
</evidence>
<keyword evidence="2" id="KW-0560">Oxidoreductase</keyword>
<evidence type="ECO:0000256" key="2">
    <source>
        <dbReference type="ARBA" id="ARBA00023002"/>
    </source>
</evidence>
<dbReference type="PANTHER" id="PTHR30004:SF6">
    <property type="entry name" value="D-THREONATE 4-PHOSPHATE DEHYDROGENASE"/>
    <property type="match status" value="1"/>
</dbReference>
<proteinExistence type="predicted"/>
<dbReference type="GO" id="GO:0051287">
    <property type="term" value="F:NAD binding"/>
    <property type="evidence" value="ECO:0007669"/>
    <property type="project" value="InterPro"/>
</dbReference>
<dbReference type="AlphaFoldDB" id="A0A3D9HVS5"/>
<dbReference type="NCBIfam" id="NF003699">
    <property type="entry name" value="PRK05312.1"/>
    <property type="match status" value="1"/>
</dbReference>
<dbReference type="EMBL" id="QRDW01000001">
    <property type="protein sequence ID" value="RED53519.1"/>
    <property type="molecule type" value="Genomic_DNA"/>
</dbReference>
<organism evidence="4 5">
    <name type="scientific">Aestuariispira insulae</name>
    <dbReference type="NCBI Taxonomy" id="1461337"/>
    <lineage>
        <taxon>Bacteria</taxon>
        <taxon>Pseudomonadati</taxon>
        <taxon>Pseudomonadota</taxon>
        <taxon>Alphaproteobacteria</taxon>
        <taxon>Rhodospirillales</taxon>
        <taxon>Kiloniellaceae</taxon>
        <taxon>Aestuariispira</taxon>
    </lineage>
</organism>
<dbReference type="GO" id="GO:0016491">
    <property type="term" value="F:oxidoreductase activity"/>
    <property type="evidence" value="ECO:0007669"/>
    <property type="project" value="UniProtKB-KW"/>
</dbReference>
<keyword evidence="3" id="KW-0520">NAD</keyword>
<evidence type="ECO:0000313" key="5">
    <source>
        <dbReference type="Proteomes" id="UP000256845"/>
    </source>
</evidence>
<dbReference type="PANTHER" id="PTHR30004">
    <property type="entry name" value="4-HYDROXYTHREONINE-4-PHOSPHATE DEHYDROGENASE"/>
    <property type="match status" value="1"/>
</dbReference>
<dbReference type="InterPro" id="IPR005255">
    <property type="entry name" value="PdxA_fam"/>
</dbReference>
<accession>A0A3D9HVS5</accession>
<keyword evidence="5" id="KW-1185">Reference proteome</keyword>
<dbReference type="SUPFAM" id="SSF53659">
    <property type="entry name" value="Isocitrate/Isopropylmalate dehydrogenase-like"/>
    <property type="match status" value="1"/>
</dbReference>
<dbReference type="Proteomes" id="UP000256845">
    <property type="component" value="Unassembled WGS sequence"/>
</dbReference>
<reference evidence="4 5" key="1">
    <citation type="submission" date="2018-07" db="EMBL/GenBank/DDBJ databases">
        <title>Genomic Encyclopedia of Type Strains, Phase III (KMG-III): the genomes of soil and plant-associated and newly described type strains.</title>
        <authorList>
            <person name="Whitman W."/>
        </authorList>
    </citation>
    <scope>NUCLEOTIDE SEQUENCE [LARGE SCALE GENOMIC DNA]</scope>
    <source>
        <strain evidence="4 5">CECT 8488</strain>
    </source>
</reference>